<dbReference type="InterPro" id="IPR043704">
    <property type="entry name" value="Tail_assembly_GT"/>
</dbReference>
<dbReference type="EMBL" id="LJEB01000602">
    <property type="protein sequence ID" value="KPR40571.1"/>
    <property type="molecule type" value="Genomic_DNA"/>
</dbReference>
<feature type="region of interest" description="Disordered" evidence="1">
    <location>
        <begin position="114"/>
        <end position="135"/>
    </location>
</feature>
<dbReference type="Proteomes" id="UP000512222">
    <property type="component" value="Chromosome"/>
</dbReference>
<dbReference type="EMBL" id="CP056573">
    <property type="protein sequence ID" value="QLV31043.1"/>
    <property type="molecule type" value="Genomic_DNA"/>
</dbReference>
<dbReference type="Proteomes" id="UP000050520">
    <property type="component" value="Unassembled WGS sequence"/>
</dbReference>
<reference evidence="5" key="1">
    <citation type="submission" date="2015-09" db="EMBL/GenBank/DDBJ databases">
        <title>Prevalence of NDMs in South Africa.</title>
        <authorList>
            <person name="Osei Sekyere J."/>
            <person name="Govinden U."/>
            <person name="Essack S."/>
            <person name="Haldorsen B."/>
            <person name="Samuelsen O."/>
            <person name="Aasnaes B."/>
            <person name="Sundsfjord A."/>
        </authorList>
    </citation>
    <scope>NUCLEOTIDE SEQUENCE [LARGE SCALE GENOMIC DNA]</scope>
    <source>
        <strain evidence="5">ST62:944112508</strain>
    </source>
</reference>
<accession>A0A0N8LQM7</accession>
<gene>
    <name evidence="3" type="ORF">AN672_30975</name>
    <name evidence="4" type="ORF">HV178_14135</name>
</gene>
<organism evidence="3 5">
    <name type="scientific">Citrobacter freundii</name>
    <dbReference type="NCBI Taxonomy" id="546"/>
    <lineage>
        <taxon>Bacteria</taxon>
        <taxon>Pseudomonadati</taxon>
        <taxon>Pseudomonadota</taxon>
        <taxon>Gammaproteobacteria</taxon>
        <taxon>Enterobacterales</taxon>
        <taxon>Enterobacteriaceae</taxon>
        <taxon>Citrobacter</taxon>
        <taxon>Citrobacter freundii complex</taxon>
    </lineage>
</organism>
<evidence type="ECO:0000313" key="6">
    <source>
        <dbReference type="Proteomes" id="UP000512222"/>
    </source>
</evidence>
<dbReference type="NCBIfam" id="TIGR01674">
    <property type="entry name" value="phage_lambda_G"/>
    <property type="match status" value="1"/>
</dbReference>
<reference evidence="4" key="4">
    <citation type="journal article" date="2021" name="Microb. Genom.">
        <title>A genomic epidemiological study shows that prevalence of antimicrobial resistance in Enterobacterales is associated with the livestock host, as well as antimicrobial usage.</title>
        <authorList>
            <person name="AbuOun M."/>
            <person name="Jones H."/>
            <person name="Stubberfield E."/>
            <person name="Gilson D."/>
            <person name="Shaw L.P."/>
            <person name="Hubbard A.T.M."/>
            <person name="Chau K.K."/>
            <person name="Sebra R."/>
            <person name="Peto T.E.A."/>
            <person name="Crook D.W."/>
            <person name="Read D.S."/>
            <person name="Gweon H.S."/>
            <person name="Walker A.S."/>
            <person name="Stoesser N."/>
            <person name="Smith R.P."/>
            <person name="Anjum M.F."/>
            <person name="On Behalf Of The Rehab Consortium."/>
        </authorList>
    </citation>
    <scope>NUCLEOTIDE SEQUENCE</scope>
    <source>
        <strain evidence="4">RHBSTW-00370</strain>
    </source>
</reference>
<evidence type="ECO:0000256" key="1">
    <source>
        <dbReference type="SAM" id="MobiDB-lite"/>
    </source>
</evidence>
<dbReference type="InterPro" id="IPR010027">
    <property type="entry name" value="Tail_assembly_G"/>
</dbReference>
<reference evidence="6" key="3">
    <citation type="submission" date="2020-06" db="EMBL/GenBank/DDBJ databases">
        <title>REHAB project genomes.</title>
        <authorList>
            <person name="Shaw L.P."/>
        </authorList>
    </citation>
    <scope>NUCLEOTIDE SEQUENCE [LARGE SCALE GENOMIC DNA]</scope>
    <source>
        <strain evidence="6">RHBSTW-00370</strain>
    </source>
</reference>
<name>A0A0N8LQM7_CITFR</name>
<reference evidence="3 5" key="2">
    <citation type="journal article" date="2017" name="PLoS ONE">
        <title>Genomic and phenotypic characterisation of fluoroquinolone resistance mechanisms in Enterobacteriaceae in Durban, South Africa.</title>
        <authorList>
            <person name="Osei Sekyere J."/>
            <person name="Amoako D.G."/>
        </authorList>
    </citation>
    <scope>NUCLEOTIDE SEQUENCE [LARGE SCALE GENOMIC DNA]</scope>
    <source>
        <strain evidence="3 5">ST62:944112508</strain>
    </source>
</reference>
<sequence length="135" mass="14941">MFLKSEPFERNGKTVTLYELSALQRIEHLEHLKTLESITDADMQAAMDMTIKSGALLVAMSLWHGHPLKGAHKTPKEDVEQIQNEVLMTWPLEIVSAAEYSVKLLSGMVPLQEANDPEDVAVTEPVSLEKSSPAS</sequence>
<evidence type="ECO:0000313" key="4">
    <source>
        <dbReference type="EMBL" id="QLV31043.1"/>
    </source>
</evidence>
<evidence type="ECO:0000313" key="3">
    <source>
        <dbReference type="EMBL" id="KPR40571.1"/>
    </source>
</evidence>
<feature type="domain" description="Tail assembly protein G" evidence="2">
    <location>
        <begin position="1"/>
        <end position="118"/>
    </location>
</feature>
<dbReference type="AlphaFoldDB" id="A0A0N8LQM7"/>
<dbReference type="HAMAP" id="MF_04134">
    <property type="entry name" value="GT_LAMBD"/>
    <property type="match status" value="1"/>
</dbReference>
<protein>
    <submittedName>
        <fullName evidence="4">Phage minor tail protein G</fullName>
    </submittedName>
    <submittedName>
        <fullName evidence="3">Phage tail protein</fullName>
    </submittedName>
</protein>
<proteinExistence type="inferred from homology"/>
<evidence type="ECO:0000259" key="2">
    <source>
        <dbReference type="Pfam" id="PF06894"/>
    </source>
</evidence>
<dbReference type="Pfam" id="PF06894">
    <property type="entry name" value="Phage_TAC_2"/>
    <property type="match status" value="1"/>
</dbReference>
<dbReference type="RefSeq" id="WP_008784480.1">
    <property type="nucleotide sequence ID" value="NZ_CP016952.1"/>
</dbReference>
<evidence type="ECO:0000313" key="5">
    <source>
        <dbReference type="Proteomes" id="UP000050520"/>
    </source>
</evidence>